<evidence type="ECO:0000313" key="3">
    <source>
        <dbReference type="Proteomes" id="UP001488838"/>
    </source>
</evidence>
<dbReference type="EMBL" id="JBBHLL010000710">
    <property type="protein sequence ID" value="KAK7798312.1"/>
    <property type="molecule type" value="Genomic_DNA"/>
</dbReference>
<organism evidence="2 3">
    <name type="scientific">Myodes glareolus</name>
    <name type="common">Bank vole</name>
    <name type="synonym">Clethrionomys glareolus</name>
    <dbReference type="NCBI Taxonomy" id="447135"/>
    <lineage>
        <taxon>Eukaryota</taxon>
        <taxon>Metazoa</taxon>
        <taxon>Chordata</taxon>
        <taxon>Craniata</taxon>
        <taxon>Vertebrata</taxon>
        <taxon>Euteleostomi</taxon>
        <taxon>Mammalia</taxon>
        <taxon>Eutheria</taxon>
        <taxon>Euarchontoglires</taxon>
        <taxon>Glires</taxon>
        <taxon>Rodentia</taxon>
        <taxon>Myomorpha</taxon>
        <taxon>Muroidea</taxon>
        <taxon>Cricetidae</taxon>
        <taxon>Arvicolinae</taxon>
        <taxon>Myodes</taxon>
    </lineage>
</organism>
<dbReference type="AlphaFoldDB" id="A0AAW0HB94"/>
<accession>A0AAW0HB94</accession>
<keyword evidence="3" id="KW-1185">Reference proteome</keyword>
<evidence type="ECO:0000313" key="2">
    <source>
        <dbReference type="EMBL" id="KAK7798312.1"/>
    </source>
</evidence>
<dbReference type="Proteomes" id="UP001488838">
    <property type="component" value="Unassembled WGS sequence"/>
</dbReference>
<name>A0AAW0HB94_MYOGA</name>
<feature type="region of interest" description="Disordered" evidence="1">
    <location>
        <begin position="39"/>
        <end position="72"/>
    </location>
</feature>
<proteinExistence type="predicted"/>
<gene>
    <name evidence="2" type="ORF">U0070_007858</name>
</gene>
<protein>
    <submittedName>
        <fullName evidence="2">Uncharacterized protein</fullName>
    </submittedName>
</protein>
<feature type="compositionally biased region" description="Polar residues" evidence="1">
    <location>
        <begin position="41"/>
        <end position="51"/>
    </location>
</feature>
<sequence>MPFPMGTSDSLSPHPNIWFTSGVAEVVIPNANRGFPGSGYGSSTELPNPTASHPLASRAYHPQRSSWTSPPRPHLLPRFPQRIACCIRPVQPALKVSALRRHINTEGLKCQGEGAGPRRPQRPLGRVTVLLNYLSSGSDALILTLRSGPAAAWLMLGPTQV</sequence>
<evidence type="ECO:0000256" key="1">
    <source>
        <dbReference type="SAM" id="MobiDB-lite"/>
    </source>
</evidence>
<reference evidence="2 3" key="1">
    <citation type="journal article" date="2023" name="bioRxiv">
        <title>Conserved and derived expression patterns and positive selection on dental genes reveal complex evolutionary context of ever-growing rodent molars.</title>
        <authorList>
            <person name="Calamari Z.T."/>
            <person name="Song A."/>
            <person name="Cohen E."/>
            <person name="Akter M."/>
            <person name="Roy R.D."/>
            <person name="Hallikas O."/>
            <person name="Christensen M.M."/>
            <person name="Li P."/>
            <person name="Marangoni P."/>
            <person name="Jernvall J."/>
            <person name="Klein O.D."/>
        </authorList>
    </citation>
    <scope>NUCLEOTIDE SEQUENCE [LARGE SCALE GENOMIC DNA]</scope>
    <source>
        <strain evidence="2">V071</strain>
    </source>
</reference>
<comment type="caution">
    <text evidence="2">The sequence shown here is derived from an EMBL/GenBank/DDBJ whole genome shotgun (WGS) entry which is preliminary data.</text>
</comment>